<feature type="chain" id="PRO_5016995506" description="Dipeptide-binding protein" evidence="1">
    <location>
        <begin position="27"/>
        <end position="71"/>
    </location>
</feature>
<accession>A0A380ATI5</accession>
<name>A0A380ATI5_SERMA</name>
<dbReference type="Proteomes" id="UP000254765">
    <property type="component" value="Unassembled WGS sequence"/>
</dbReference>
<organism evidence="2 3">
    <name type="scientific">Serratia marcescens</name>
    <dbReference type="NCBI Taxonomy" id="615"/>
    <lineage>
        <taxon>Bacteria</taxon>
        <taxon>Pseudomonadati</taxon>
        <taxon>Pseudomonadota</taxon>
        <taxon>Gammaproteobacteria</taxon>
        <taxon>Enterobacterales</taxon>
        <taxon>Yersiniaceae</taxon>
        <taxon>Serratia</taxon>
    </lineage>
</organism>
<evidence type="ECO:0000256" key="1">
    <source>
        <dbReference type="SAM" id="SignalP"/>
    </source>
</evidence>
<proteinExistence type="predicted"/>
<evidence type="ECO:0000313" key="2">
    <source>
        <dbReference type="EMBL" id="SUI86192.1"/>
    </source>
</evidence>
<dbReference type="EMBL" id="UGYK01000002">
    <property type="protein sequence ID" value="SUI86192.1"/>
    <property type="molecule type" value="Genomic_DNA"/>
</dbReference>
<dbReference type="AlphaFoldDB" id="A0A380ATI5"/>
<feature type="signal peptide" evidence="1">
    <location>
        <begin position="1"/>
        <end position="26"/>
    </location>
</feature>
<reference evidence="2 3" key="1">
    <citation type="submission" date="2018-06" db="EMBL/GenBank/DDBJ databases">
        <authorList>
            <consortium name="Pathogen Informatics"/>
            <person name="Doyle S."/>
        </authorList>
    </citation>
    <scope>NUCLEOTIDE SEQUENCE [LARGE SCALE GENOMIC DNA]</scope>
    <source>
        <strain evidence="2 3">NCTC10211</strain>
    </source>
</reference>
<keyword evidence="1" id="KW-0732">Signal</keyword>
<evidence type="ECO:0000313" key="3">
    <source>
        <dbReference type="Proteomes" id="UP000254765"/>
    </source>
</evidence>
<sequence>MTFLKHPIAGLVLAGCGLLSAGGALAASDALVYCTVASPESFNPQLSSSGPTFIATSAGAVQPLGDAARKR</sequence>
<dbReference type="PROSITE" id="PS51257">
    <property type="entry name" value="PROKAR_LIPOPROTEIN"/>
    <property type="match status" value="1"/>
</dbReference>
<gene>
    <name evidence="2" type="ORF">NCTC10211_05633</name>
</gene>
<evidence type="ECO:0008006" key="4">
    <source>
        <dbReference type="Google" id="ProtNLM"/>
    </source>
</evidence>
<protein>
    <recommendedName>
        <fullName evidence="4">Dipeptide-binding protein</fullName>
    </recommendedName>
</protein>